<protein>
    <submittedName>
        <fullName evidence="1">Uncharacterized protein</fullName>
    </submittedName>
</protein>
<keyword evidence="2" id="KW-1185">Reference proteome</keyword>
<proteinExistence type="predicted"/>
<evidence type="ECO:0000313" key="2">
    <source>
        <dbReference type="Proteomes" id="UP000243978"/>
    </source>
</evidence>
<dbReference type="EMBL" id="QBKS01000001">
    <property type="protein sequence ID" value="PTX57230.1"/>
    <property type="molecule type" value="Genomic_DNA"/>
</dbReference>
<comment type="caution">
    <text evidence="1">The sequence shown here is derived from an EMBL/GenBank/DDBJ whole genome shotgun (WGS) entry which is preliminary data.</text>
</comment>
<evidence type="ECO:0000313" key="1">
    <source>
        <dbReference type="EMBL" id="PTX57230.1"/>
    </source>
</evidence>
<accession>A0A2T6BMC6</accession>
<gene>
    <name evidence="1" type="ORF">C8N43_1896</name>
</gene>
<organism evidence="1 2">
    <name type="scientific">Litoreibacter ponti</name>
    <dbReference type="NCBI Taxonomy" id="1510457"/>
    <lineage>
        <taxon>Bacteria</taxon>
        <taxon>Pseudomonadati</taxon>
        <taxon>Pseudomonadota</taxon>
        <taxon>Alphaproteobacteria</taxon>
        <taxon>Rhodobacterales</taxon>
        <taxon>Roseobacteraceae</taxon>
        <taxon>Litoreibacter</taxon>
    </lineage>
</organism>
<name>A0A2T6BMC6_9RHOB</name>
<dbReference type="Proteomes" id="UP000243978">
    <property type="component" value="Unassembled WGS sequence"/>
</dbReference>
<reference evidence="1 2" key="1">
    <citation type="submission" date="2018-04" db="EMBL/GenBank/DDBJ databases">
        <title>Genomic Encyclopedia of Archaeal and Bacterial Type Strains, Phase II (KMG-II): from individual species to whole genera.</title>
        <authorList>
            <person name="Goeker M."/>
        </authorList>
    </citation>
    <scope>NUCLEOTIDE SEQUENCE [LARGE SCALE GENOMIC DNA]</scope>
    <source>
        <strain evidence="1 2">DSM 100977</strain>
    </source>
</reference>
<sequence>MVVVGIVGLIWALGSDVLSYLSSSQISSSERHLERTADAVERLAEATLQNQTASERDEEFTQDWISVLQGEGRAFGSKSDGNQAVLILGCEQRVDPPYLSMTLVLPETAEDALSLTGALYSKYSDTAPISVEFELDKWNSIRIPMEPVSENAEGLPDVWNVGRDGDTSKRSAELLKELVNLMISNGYHLTIYANEIGKSFPISVSTAGLGQLERQSKDLEKCLNV</sequence>
<dbReference type="AlphaFoldDB" id="A0A2T6BMC6"/>